<evidence type="ECO:0000259" key="1">
    <source>
        <dbReference type="Pfam" id="PF18987"/>
    </source>
</evidence>
<name>A0A3A9ASY9_9FIRM</name>
<gene>
    <name evidence="2" type="ORF">D7V94_17710</name>
</gene>
<dbReference type="EMBL" id="RAYQ01000022">
    <property type="protein sequence ID" value="RKI89455.1"/>
    <property type="molecule type" value="Genomic_DNA"/>
</dbReference>
<keyword evidence="3" id="KW-1185">Reference proteome</keyword>
<dbReference type="Proteomes" id="UP000280696">
    <property type="component" value="Unassembled WGS sequence"/>
</dbReference>
<dbReference type="AlphaFoldDB" id="A0A3A9ASY9"/>
<accession>A0A3A9ASY9</accession>
<evidence type="ECO:0000313" key="2">
    <source>
        <dbReference type="EMBL" id="RKI89455.1"/>
    </source>
</evidence>
<sequence>MNFTKSELEMLYQYAAPTKEETLAGLKEIVPVLERKDDLLSKVIVWNTIRKLEKLAEPECSRFIADNRAAFIEKRNNSIRQRLAAAKAGKGEPVLQGHNLAGMERFLPETRHMVTVDILNSDSPVGFPGERYRFFLSDEGYKNARASEKRGEIKIRNHAAVMAGKLYPDKKPQAQER</sequence>
<dbReference type="OrthoDB" id="9807940at2"/>
<dbReference type="InterPro" id="IPR041965">
    <property type="entry name" value="TTRAP_sf"/>
</dbReference>
<protein>
    <recommendedName>
        <fullName evidence="1">DUF5720 domain-containing protein</fullName>
    </recommendedName>
</protein>
<dbReference type="InterPro" id="IPR043778">
    <property type="entry name" value="DUF5720"/>
</dbReference>
<dbReference type="Pfam" id="PF18987">
    <property type="entry name" value="DUF5720"/>
    <property type="match status" value="1"/>
</dbReference>
<dbReference type="RefSeq" id="WP_120471641.1">
    <property type="nucleotide sequence ID" value="NZ_RAYQ01000022.1"/>
</dbReference>
<proteinExistence type="predicted"/>
<comment type="caution">
    <text evidence="2">The sequence shown here is derived from an EMBL/GenBank/DDBJ whole genome shotgun (WGS) entry which is preliminary data.</text>
</comment>
<evidence type="ECO:0000313" key="3">
    <source>
        <dbReference type="Proteomes" id="UP000280696"/>
    </source>
</evidence>
<dbReference type="Gene3D" id="1.10.10.1850">
    <property type="entry name" value="Sporulation protein-like"/>
    <property type="match status" value="1"/>
</dbReference>
<feature type="domain" description="DUF5720" evidence="1">
    <location>
        <begin position="77"/>
        <end position="174"/>
    </location>
</feature>
<organism evidence="2 3">
    <name type="scientific">Parablautia intestinalis</name>
    <dbReference type="NCBI Taxonomy" id="2320100"/>
    <lineage>
        <taxon>Bacteria</taxon>
        <taxon>Bacillati</taxon>
        <taxon>Bacillota</taxon>
        <taxon>Clostridia</taxon>
        <taxon>Lachnospirales</taxon>
        <taxon>Lachnospiraceae</taxon>
        <taxon>Parablautia</taxon>
    </lineage>
</organism>
<reference evidence="2 3" key="1">
    <citation type="submission" date="2018-09" db="EMBL/GenBank/DDBJ databases">
        <title>Murine metabolic-syndrome-specific gut microbial biobank.</title>
        <authorList>
            <person name="Liu C."/>
        </authorList>
    </citation>
    <scope>NUCLEOTIDE SEQUENCE [LARGE SCALE GENOMIC DNA]</scope>
    <source>
        <strain evidence="2 3">0.1xD8-82</strain>
    </source>
</reference>